<evidence type="ECO:0000256" key="1">
    <source>
        <dbReference type="ARBA" id="ARBA00004123"/>
    </source>
</evidence>
<dbReference type="STRING" id="4097.A0A1S4BLI4"/>
<dbReference type="OMA" id="VAMICYN"/>
<keyword evidence="3" id="KW-0238">DNA-binding</keyword>
<dbReference type="SUPFAM" id="SSF54171">
    <property type="entry name" value="DNA-binding domain"/>
    <property type="match status" value="1"/>
</dbReference>
<dbReference type="GO" id="GO:0005634">
    <property type="term" value="C:nucleus"/>
    <property type="evidence" value="ECO:0007669"/>
    <property type="project" value="UniProtKB-SubCell"/>
</dbReference>
<dbReference type="Gene3D" id="3.30.890.10">
    <property type="entry name" value="Methyl-cpg-binding Protein 2, Chain A"/>
    <property type="match status" value="2"/>
</dbReference>
<protein>
    <recommendedName>
        <fullName evidence="7">MBD domain-containing protein</fullName>
    </recommendedName>
</protein>
<feature type="domain" description="MBD" evidence="7">
    <location>
        <begin position="1"/>
        <end position="71"/>
    </location>
</feature>
<proteinExistence type="predicted"/>
<evidence type="ECO:0000313" key="8">
    <source>
        <dbReference type="RefSeq" id="XP_016489746.1"/>
    </source>
</evidence>
<evidence type="ECO:0000256" key="3">
    <source>
        <dbReference type="ARBA" id="ARBA00023125"/>
    </source>
</evidence>
<dbReference type="PaxDb" id="4097-A0A1S4BLI4"/>
<dbReference type="PANTHER" id="PTHR34067:SF20">
    <property type="entry name" value="OS08G0206700 PROTEIN"/>
    <property type="match status" value="1"/>
</dbReference>
<accession>A0A1S4BLI4</accession>
<dbReference type="InterPro" id="IPR038945">
    <property type="entry name" value="MBD13-like"/>
</dbReference>
<evidence type="ECO:0000259" key="7">
    <source>
        <dbReference type="PROSITE" id="PS50982"/>
    </source>
</evidence>
<dbReference type="GO" id="GO:0003677">
    <property type="term" value="F:DNA binding"/>
    <property type="evidence" value="ECO:0007669"/>
    <property type="project" value="UniProtKB-KW"/>
</dbReference>
<evidence type="ECO:0000256" key="2">
    <source>
        <dbReference type="ARBA" id="ARBA00023015"/>
    </source>
</evidence>
<keyword evidence="5" id="KW-0539">Nucleus</keyword>
<dbReference type="OrthoDB" id="10072024at2759"/>
<dbReference type="KEGG" id="nta:107809600"/>
<dbReference type="PANTHER" id="PTHR34067">
    <property type="entry name" value="OS04G0193200 PROTEIN"/>
    <property type="match status" value="1"/>
</dbReference>
<dbReference type="RefSeq" id="XP_016489746.1">
    <property type="nucleotide sequence ID" value="XM_016634260.1"/>
</dbReference>
<evidence type="ECO:0000256" key="5">
    <source>
        <dbReference type="ARBA" id="ARBA00023242"/>
    </source>
</evidence>
<dbReference type="AlphaFoldDB" id="A0A1S4BLI4"/>
<keyword evidence="4" id="KW-0804">Transcription</keyword>
<dbReference type="InterPro" id="IPR001739">
    <property type="entry name" value="Methyl_CpG_DNA-bd"/>
</dbReference>
<dbReference type="PROSITE" id="PS50982">
    <property type="entry name" value="MBD"/>
    <property type="match status" value="1"/>
</dbReference>
<gene>
    <name evidence="8" type="primary">LOC107809600</name>
</gene>
<organism evidence="8">
    <name type="scientific">Nicotiana tabacum</name>
    <name type="common">Common tobacco</name>
    <dbReference type="NCBI Taxonomy" id="4097"/>
    <lineage>
        <taxon>Eukaryota</taxon>
        <taxon>Viridiplantae</taxon>
        <taxon>Streptophyta</taxon>
        <taxon>Embryophyta</taxon>
        <taxon>Tracheophyta</taxon>
        <taxon>Spermatophyta</taxon>
        <taxon>Magnoliopsida</taxon>
        <taxon>eudicotyledons</taxon>
        <taxon>Gunneridae</taxon>
        <taxon>Pentapetalae</taxon>
        <taxon>asterids</taxon>
        <taxon>lamiids</taxon>
        <taxon>Solanales</taxon>
        <taxon>Solanaceae</taxon>
        <taxon>Nicotianoideae</taxon>
        <taxon>Nicotianeae</taxon>
        <taxon>Nicotiana</taxon>
    </lineage>
</organism>
<name>A0A1S4BLI4_TOBAC</name>
<dbReference type="InterPro" id="IPR016177">
    <property type="entry name" value="DNA-bd_dom_sf"/>
</dbReference>
<sequence length="180" mass="20636">MTVGDSPADWPPPGWTEDVKITSGRKTKYYTNVETGKKFYSKKEVTRYMNAKDTCHDVTQVLNQDKSSSQNNVSQMNHQDKSFSENNVSQMNYQDRSCSENNVSQMNYQDRSCSENNVSQIVEETKKSPEWLPAGWIVELRNRKSGSHAGLAYKVWKWKSTNLILVAMICYNVSSIFLLV</sequence>
<reference evidence="8" key="1">
    <citation type="submission" date="2025-08" db="UniProtKB">
        <authorList>
            <consortium name="RefSeq"/>
        </authorList>
    </citation>
    <scope>IDENTIFICATION</scope>
</reference>
<keyword evidence="2" id="KW-0805">Transcription regulation</keyword>
<feature type="compositionally biased region" description="Polar residues" evidence="6">
    <location>
        <begin position="64"/>
        <end position="77"/>
    </location>
</feature>
<evidence type="ECO:0000256" key="4">
    <source>
        <dbReference type="ARBA" id="ARBA00023163"/>
    </source>
</evidence>
<comment type="subcellular location">
    <subcellularLocation>
        <location evidence="1">Nucleus</location>
    </subcellularLocation>
</comment>
<feature type="region of interest" description="Disordered" evidence="6">
    <location>
        <begin position="64"/>
        <end position="85"/>
    </location>
</feature>
<evidence type="ECO:0000256" key="6">
    <source>
        <dbReference type="SAM" id="MobiDB-lite"/>
    </source>
</evidence>